<accession>A0ABN2JE33</accession>
<gene>
    <name evidence="1" type="ORF">GCM10009710_00820</name>
</gene>
<organism evidence="1 2">
    <name type="scientific">Aeromicrobium alkaliterrae</name>
    <dbReference type="NCBI Taxonomy" id="302168"/>
    <lineage>
        <taxon>Bacteria</taxon>
        <taxon>Bacillati</taxon>
        <taxon>Actinomycetota</taxon>
        <taxon>Actinomycetes</taxon>
        <taxon>Propionibacteriales</taxon>
        <taxon>Nocardioidaceae</taxon>
        <taxon>Aeromicrobium</taxon>
    </lineage>
</organism>
<keyword evidence="2" id="KW-1185">Reference proteome</keyword>
<evidence type="ECO:0008006" key="3">
    <source>
        <dbReference type="Google" id="ProtNLM"/>
    </source>
</evidence>
<reference evidence="1 2" key="1">
    <citation type="journal article" date="2019" name="Int. J. Syst. Evol. Microbiol.">
        <title>The Global Catalogue of Microorganisms (GCM) 10K type strain sequencing project: providing services to taxonomists for standard genome sequencing and annotation.</title>
        <authorList>
            <consortium name="The Broad Institute Genomics Platform"/>
            <consortium name="The Broad Institute Genome Sequencing Center for Infectious Disease"/>
            <person name="Wu L."/>
            <person name="Ma J."/>
        </authorList>
    </citation>
    <scope>NUCLEOTIDE SEQUENCE [LARGE SCALE GENOMIC DNA]</scope>
    <source>
        <strain evidence="1 2">JCM 13518</strain>
    </source>
</reference>
<proteinExistence type="predicted"/>
<dbReference type="Pfam" id="PF03995">
    <property type="entry name" value="Inhibitor_I36"/>
    <property type="match status" value="1"/>
</dbReference>
<dbReference type="EMBL" id="BAAAME010000001">
    <property type="protein sequence ID" value="GAA1723892.1"/>
    <property type="molecule type" value="Genomic_DNA"/>
</dbReference>
<comment type="caution">
    <text evidence="1">The sequence shown here is derived from an EMBL/GenBank/DDBJ whole genome shotgun (WGS) entry which is preliminary data.</text>
</comment>
<evidence type="ECO:0000313" key="2">
    <source>
        <dbReference type="Proteomes" id="UP001501057"/>
    </source>
</evidence>
<name>A0ABN2JE33_9ACTN</name>
<sequence>MAGNEVRYRDGTTFVAVEAGVLSLSQCTSGRFCGWSSSNYTGSFVYTTGTGITRSLSWTARSYSNNRSQGARLYNSTSSASTCFAPGESRATIGSSYYNPAKVFLSSSSSC</sequence>
<evidence type="ECO:0000313" key="1">
    <source>
        <dbReference type="EMBL" id="GAA1723892.1"/>
    </source>
</evidence>
<protein>
    <recommendedName>
        <fullName evidence="3">Peptidase inhibitor family I36</fullName>
    </recommendedName>
</protein>
<dbReference type="Proteomes" id="UP001501057">
    <property type="component" value="Unassembled WGS sequence"/>
</dbReference>